<accession>A0A137P444</accession>
<keyword evidence="8" id="KW-0862">Zinc</keyword>
<evidence type="ECO:0000313" key="13">
    <source>
        <dbReference type="Proteomes" id="UP000070444"/>
    </source>
</evidence>
<evidence type="ECO:0000313" key="12">
    <source>
        <dbReference type="EMBL" id="KXN69776.1"/>
    </source>
</evidence>
<reference evidence="12 13" key="1">
    <citation type="journal article" date="2015" name="Genome Biol. Evol.">
        <title>Phylogenomic analyses indicate that early fungi evolved digesting cell walls of algal ancestors of land plants.</title>
        <authorList>
            <person name="Chang Y."/>
            <person name="Wang S."/>
            <person name="Sekimoto S."/>
            <person name="Aerts A.L."/>
            <person name="Choi C."/>
            <person name="Clum A."/>
            <person name="LaButti K.M."/>
            <person name="Lindquist E.A."/>
            <person name="Yee Ngan C."/>
            <person name="Ohm R.A."/>
            <person name="Salamov A.A."/>
            <person name="Grigoriev I.V."/>
            <person name="Spatafora J.W."/>
            <person name="Berbee M.L."/>
        </authorList>
    </citation>
    <scope>NUCLEOTIDE SEQUENCE [LARGE SCALE GENOMIC DNA]</scope>
    <source>
        <strain evidence="12 13">NRRL 28638</strain>
    </source>
</reference>
<organism evidence="12 13">
    <name type="scientific">Conidiobolus coronatus (strain ATCC 28846 / CBS 209.66 / NRRL 28638)</name>
    <name type="common">Delacroixia coronata</name>
    <dbReference type="NCBI Taxonomy" id="796925"/>
    <lineage>
        <taxon>Eukaryota</taxon>
        <taxon>Fungi</taxon>
        <taxon>Fungi incertae sedis</taxon>
        <taxon>Zoopagomycota</taxon>
        <taxon>Entomophthoromycotina</taxon>
        <taxon>Entomophthoromycetes</taxon>
        <taxon>Entomophthorales</taxon>
        <taxon>Ancylistaceae</taxon>
        <taxon>Conidiobolus</taxon>
    </lineage>
</organism>
<evidence type="ECO:0000256" key="4">
    <source>
        <dbReference type="ARBA" id="ARBA00022670"/>
    </source>
</evidence>
<keyword evidence="6" id="KW-0732">Signal</keyword>
<keyword evidence="5" id="KW-0479">Metal-binding</keyword>
<evidence type="ECO:0000256" key="9">
    <source>
        <dbReference type="ARBA" id="ARBA00023049"/>
    </source>
</evidence>
<dbReference type="PROSITE" id="PS00132">
    <property type="entry name" value="CARBOXYPEPT_ZN_1"/>
    <property type="match status" value="1"/>
</dbReference>
<evidence type="ECO:0000256" key="2">
    <source>
        <dbReference type="ARBA" id="ARBA00005988"/>
    </source>
</evidence>
<keyword evidence="7" id="KW-0378">Hydrolase</keyword>
<comment type="caution">
    <text evidence="10">Lacks conserved residue(s) required for the propagation of feature annotation.</text>
</comment>
<evidence type="ECO:0000256" key="8">
    <source>
        <dbReference type="ARBA" id="ARBA00022833"/>
    </source>
</evidence>
<evidence type="ECO:0000256" key="6">
    <source>
        <dbReference type="ARBA" id="ARBA00022729"/>
    </source>
</evidence>
<gene>
    <name evidence="12" type="ORF">CONCODRAFT_18109</name>
</gene>
<proteinExistence type="inferred from homology"/>
<dbReference type="GO" id="GO:0004181">
    <property type="term" value="F:metallocarboxypeptidase activity"/>
    <property type="evidence" value="ECO:0007669"/>
    <property type="project" value="InterPro"/>
</dbReference>
<keyword evidence="9" id="KW-0482">Metalloprotease</keyword>
<evidence type="ECO:0000256" key="1">
    <source>
        <dbReference type="ARBA" id="ARBA00001947"/>
    </source>
</evidence>
<dbReference type="GO" id="GO:0006508">
    <property type="term" value="P:proteolysis"/>
    <property type="evidence" value="ECO:0007669"/>
    <property type="project" value="UniProtKB-KW"/>
</dbReference>
<name>A0A137P444_CONC2</name>
<dbReference type="OrthoDB" id="3626597at2759"/>
<dbReference type="AlphaFoldDB" id="A0A137P444"/>
<evidence type="ECO:0000256" key="7">
    <source>
        <dbReference type="ARBA" id="ARBA00022801"/>
    </source>
</evidence>
<dbReference type="InterPro" id="IPR057246">
    <property type="entry name" value="CARBOXYPEPT_ZN_1"/>
</dbReference>
<evidence type="ECO:0000256" key="3">
    <source>
        <dbReference type="ARBA" id="ARBA00022645"/>
    </source>
</evidence>
<dbReference type="GO" id="GO:0005615">
    <property type="term" value="C:extracellular space"/>
    <property type="evidence" value="ECO:0007669"/>
    <property type="project" value="TreeGrafter"/>
</dbReference>
<keyword evidence="3" id="KW-0121">Carboxypeptidase</keyword>
<comment type="cofactor">
    <cofactor evidence="1">
        <name>Zn(2+)</name>
        <dbReference type="ChEBI" id="CHEBI:29105"/>
    </cofactor>
</comment>
<dbReference type="PANTHER" id="PTHR11705">
    <property type="entry name" value="PROTEASE FAMILY M14 CARBOXYPEPTIDASE A,B"/>
    <property type="match status" value="1"/>
</dbReference>
<sequence>MKALISIYFYFKYISCNFNNQEIWSCSVPNYDTQNQVHNFDILKKGYGYAIIRVMNDQEKWYLNRITSCSVIVSDLDQYYKNLQIDKSSESISNKPLTDVEYFNSYRTYDRMKIQFRYWAQKYSQYANFIESIGQSHEGRDIFAIEITNKNITVPKKNILYTGGQHAREWISPATVAYITSKLLQDANSDSQVKNHLQNFVYRIIPMINPDGYEYTNKYDRLWRKNRRNNGDGTYGVDLNRNWDYKWSIVGGSRDPSSIMYIGPYASSEPEVRSVANYIDTGWSWGWTTQPSSNHQILKKMGDSVVGAINSHGYKFISEQSSSLGTASGAADDYFAFKAKAVSMTLELCPGQEDPNGFELVSKSDHTLLFCSILRP</sequence>
<comment type="similarity">
    <text evidence="2 10">Belongs to the peptidase M14 family.</text>
</comment>
<dbReference type="SUPFAM" id="SSF53187">
    <property type="entry name" value="Zn-dependent exopeptidases"/>
    <property type="match status" value="1"/>
</dbReference>
<dbReference type="Proteomes" id="UP000070444">
    <property type="component" value="Unassembled WGS sequence"/>
</dbReference>
<dbReference type="SMART" id="SM00631">
    <property type="entry name" value="Zn_pept"/>
    <property type="match status" value="1"/>
</dbReference>
<dbReference type="PROSITE" id="PS52035">
    <property type="entry name" value="PEPTIDASE_M14"/>
    <property type="match status" value="1"/>
</dbReference>
<dbReference type="GO" id="GO:0008270">
    <property type="term" value="F:zinc ion binding"/>
    <property type="evidence" value="ECO:0007669"/>
    <property type="project" value="InterPro"/>
</dbReference>
<dbReference type="Gene3D" id="3.40.630.10">
    <property type="entry name" value="Zn peptidases"/>
    <property type="match status" value="1"/>
</dbReference>
<protein>
    <submittedName>
        <fullName evidence="12">Zn-dependent exopeptidase</fullName>
    </submittedName>
</protein>
<evidence type="ECO:0000256" key="5">
    <source>
        <dbReference type="ARBA" id="ARBA00022723"/>
    </source>
</evidence>
<dbReference type="InterPro" id="IPR000834">
    <property type="entry name" value="Peptidase_M14"/>
</dbReference>
<keyword evidence="13" id="KW-1185">Reference proteome</keyword>
<evidence type="ECO:0000256" key="10">
    <source>
        <dbReference type="PROSITE-ProRule" id="PRU01379"/>
    </source>
</evidence>
<dbReference type="PRINTS" id="PR00765">
    <property type="entry name" value="CRBOXYPTASEA"/>
</dbReference>
<dbReference type="Pfam" id="PF00246">
    <property type="entry name" value="Peptidase_M14"/>
    <property type="match status" value="1"/>
</dbReference>
<feature type="domain" description="Peptidase M14" evidence="11">
    <location>
        <begin position="105"/>
        <end position="376"/>
    </location>
</feature>
<evidence type="ECO:0000259" key="11">
    <source>
        <dbReference type="PROSITE" id="PS52035"/>
    </source>
</evidence>
<dbReference type="PANTHER" id="PTHR11705:SF143">
    <property type="entry name" value="SLL0236 PROTEIN"/>
    <property type="match status" value="1"/>
</dbReference>
<dbReference type="FunFam" id="3.40.630.10:FF:000084">
    <property type="entry name" value="Carboxypeptidase B2"/>
    <property type="match status" value="1"/>
</dbReference>
<keyword evidence="4" id="KW-0645">Protease</keyword>
<dbReference type="EMBL" id="KQ964524">
    <property type="protein sequence ID" value="KXN69776.1"/>
    <property type="molecule type" value="Genomic_DNA"/>
</dbReference>